<proteinExistence type="predicted"/>
<reference evidence="1 2" key="1">
    <citation type="submission" date="2024-09" db="EMBL/GenBank/DDBJ databases">
        <authorList>
            <person name="Salinas-Garcia M.A."/>
            <person name="Prieme A."/>
        </authorList>
    </citation>
    <scope>NUCLEOTIDE SEQUENCE [LARGE SCALE GENOMIC DNA]</scope>
    <source>
        <strain evidence="1 2">DSM 21081</strain>
    </source>
</reference>
<evidence type="ECO:0000313" key="2">
    <source>
        <dbReference type="Proteomes" id="UP001575652"/>
    </source>
</evidence>
<keyword evidence="2" id="KW-1185">Reference proteome</keyword>
<dbReference type="RefSeq" id="WP_373972844.1">
    <property type="nucleotide sequence ID" value="NZ_JBHDLJ010000013.1"/>
</dbReference>
<dbReference type="Proteomes" id="UP001575652">
    <property type="component" value="Unassembled WGS sequence"/>
</dbReference>
<sequence length="132" mass="14972">MSYESDRVFEGIKSEVQRDFARARFAVMWEKAMAGKLKFGPSEEVGELRTRPPILLEMRVQVNATAKDVAKRHLLRLYFTEPDRPHGMILALHFARKPSAGDPAGTQQRSIIVAAQRHDEGARNGYTWGYGQ</sequence>
<organism evidence="1 2">
    <name type="scientific">Arthrobacter halodurans</name>
    <dbReference type="NCBI Taxonomy" id="516699"/>
    <lineage>
        <taxon>Bacteria</taxon>
        <taxon>Bacillati</taxon>
        <taxon>Actinomycetota</taxon>
        <taxon>Actinomycetes</taxon>
        <taxon>Micrococcales</taxon>
        <taxon>Micrococcaceae</taxon>
        <taxon>Arthrobacter</taxon>
    </lineage>
</organism>
<gene>
    <name evidence="1" type="ORF">ACETWP_13835</name>
</gene>
<comment type="caution">
    <text evidence="1">The sequence shown here is derived from an EMBL/GenBank/DDBJ whole genome shotgun (WGS) entry which is preliminary data.</text>
</comment>
<protein>
    <submittedName>
        <fullName evidence="1">Uncharacterized protein</fullName>
    </submittedName>
</protein>
<accession>A0ABV4UQH5</accession>
<dbReference type="EMBL" id="JBHDLJ010000013">
    <property type="protein sequence ID" value="MFB0835667.1"/>
    <property type="molecule type" value="Genomic_DNA"/>
</dbReference>
<evidence type="ECO:0000313" key="1">
    <source>
        <dbReference type="EMBL" id="MFB0835667.1"/>
    </source>
</evidence>
<name>A0ABV4UQH5_9MICC</name>